<dbReference type="InterPro" id="IPR002139">
    <property type="entry name" value="Ribo/fructo_kinase"/>
</dbReference>
<reference evidence="4" key="1">
    <citation type="submission" date="2019-11" db="EMBL/GenBank/DDBJ databases">
        <authorList>
            <person name="Feng L."/>
        </authorList>
    </citation>
    <scope>NUCLEOTIDE SEQUENCE</scope>
    <source>
        <strain evidence="4">AcaccaeLFYP115</strain>
    </source>
</reference>
<dbReference type="EC" id="2.7.1.15" evidence="4"/>
<dbReference type="SUPFAM" id="SSF53613">
    <property type="entry name" value="Ribokinase-like"/>
    <property type="match status" value="1"/>
</dbReference>
<dbReference type="InterPro" id="IPR011611">
    <property type="entry name" value="PfkB_dom"/>
</dbReference>
<evidence type="ECO:0000259" key="3">
    <source>
        <dbReference type="Pfam" id="PF00294"/>
    </source>
</evidence>
<dbReference type="InterPro" id="IPR029056">
    <property type="entry name" value="Ribokinase-like"/>
</dbReference>
<dbReference type="Gene3D" id="3.40.1190.20">
    <property type="match status" value="1"/>
</dbReference>
<dbReference type="EMBL" id="CACRSQ010000007">
    <property type="protein sequence ID" value="VYT36721.1"/>
    <property type="molecule type" value="Genomic_DNA"/>
</dbReference>
<dbReference type="Pfam" id="PF00294">
    <property type="entry name" value="PfkB"/>
    <property type="match status" value="1"/>
</dbReference>
<dbReference type="GO" id="GO:0005829">
    <property type="term" value="C:cytosol"/>
    <property type="evidence" value="ECO:0007669"/>
    <property type="project" value="TreeGrafter"/>
</dbReference>
<evidence type="ECO:0000256" key="2">
    <source>
        <dbReference type="ARBA" id="ARBA00022777"/>
    </source>
</evidence>
<dbReference type="RefSeq" id="WP_006566023.1">
    <property type="nucleotide sequence ID" value="NZ_CACRSQ010000007.1"/>
</dbReference>
<dbReference type="AlphaFoldDB" id="A0A6N2W715"/>
<name>A0A6N2W715_9FIRM</name>
<gene>
    <name evidence="4" type="primary">rbsK_3</name>
    <name evidence="4" type="ORF">ACLFYP115_03030</name>
</gene>
<feature type="domain" description="Carbohydrate kinase PfkB" evidence="3">
    <location>
        <begin position="5"/>
        <end position="291"/>
    </location>
</feature>
<protein>
    <submittedName>
        <fullName evidence="4">Ribokinase</fullName>
        <ecNumber evidence="4">2.7.1.15</ecNumber>
    </submittedName>
</protein>
<evidence type="ECO:0000313" key="4">
    <source>
        <dbReference type="EMBL" id="VYT36721.1"/>
    </source>
</evidence>
<sequence length="302" mass="33216">MNPKKKILIIGSSVADVIINVKKLPAPGEDVHILNQRLCIGGCAFNVSDIIRHFRVPHLLFSPAGTGIYGDFVREEWQKRGVVSVLPVPSLENGCCYCFVDQTGERTFASYHGAEYLFQKEWFDLIDASEYDTAYICGLEIEESTGEHIVSFLEQQPHMKIYYAPGPRIEKQPKDLMNRLFALHPVVHLNQSESFLLTGKTDTEYAARAITRLTGQDVVITLGKDGAYCLENGTGVFLPSRKAKQVDATGAGDAHIGAVMALRKLGFSLSHAVGKANLVSAAVVEKKGASLDHSSFLQCFNR</sequence>
<evidence type="ECO:0000256" key="1">
    <source>
        <dbReference type="ARBA" id="ARBA00022679"/>
    </source>
</evidence>
<dbReference type="PRINTS" id="PR00990">
    <property type="entry name" value="RIBOKINASE"/>
</dbReference>
<dbReference type="PANTHER" id="PTHR10584">
    <property type="entry name" value="SUGAR KINASE"/>
    <property type="match status" value="1"/>
</dbReference>
<keyword evidence="1 4" id="KW-0808">Transferase</keyword>
<accession>A0A6N2W715</accession>
<dbReference type="GO" id="GO:0004747">
    <property type="term" value="F:ribokinase activity"/>
    <property type="evidence" value="ECO:0007669"/>
    <property type="project" value="UniProtKB-EC"/>
</dbReference>
<proteinExistence type="predicted"/>
<keyword evidence="2 4" id="KW-0418">Kinase</keyword>
<organism evidence="4">
    <name type="scientific">Anaerostipes caccae</name>
    <dbReference type="NCBI Taxonomy" id="105841"/>
    <lineage>
        <taxon>Bacteria</taxon>
        <taxon>Bacillati</taxon>
        <taxon>Bacillota</taxon>
        <taxon>Clostridia</taxon>
        <taxon>Lachnospirales</taxon>
        <taxon>Lachnospiraceae</taxon>
        <taxon>Anaerostipes</taxon>
    </lineage>
</organism>
<dbReference type="PANTHER" id="PTHR10584:SF166">
    <property type="entry name" value="RIBOKINASE"/>
    <property type="match status" value="1"/>
</dbReference>